<dbReference type="GO" id="GO:0005634">
    <property type="term" value="C:nucleus"/>
    <property type="evidence" value="ECO:0007669"/>
    <property type="project" value="UniProtKB-SubCell"/>
</dbReference>
<feature type="compositionally biased region" description="Pro residues" evidence="4">
    <location>
        <begin position="869"/>
        <end position="879"/>
    </location>
</feature>
<accession>A0A2N5U216</accession>
<dbReference type="InterPro" id="IPR028942">
    <property type="entry name" value="WHIM1_dom"/>
</dbReference>
<dbReference type="GO" id="GO:0000781">
    <property type="term" value="C:chromosome, telomeric region"/>
    <property type="evidence" value="ECO:0007669"/>
    <property type="project" value="GOC"/>
</dbReference>
<feature type="compositionally biased region" description="Acidic residues" evidence="4">
    <location>
        <begin position="714"/>
        <end position="737"/>
    </location>
</feature>
<gene>
    <name evidence="6" type="ORF">PCANC_21012</name>
</gene>
<comment type="subcellular location">
    <subcellularLocation>
        <location evidence="1 3">Nucleus</location>
    </subcellularLocation>
</comment>
<dbReference type="EMBL" id="PGCJ01000339">
    <property type="protein sequence ID" value="PLW31796.1"/>
    <property type="molecule type" value="Genomic_DNA"/>
</dbReference>
<evidence type="ECO:0000313" key="6">
    <source>
        <dbReference type="EMBL" id="PLW31796.1"/>
    </source>
</evidence>
<sequence>MPLLDEVEVSPLPLPTRLDQLGPDTDIWVIRQTGEIFTDYESYANRYIFYAQPIFTPHLIPRSSTPCVSFFEAINQEHAQLDHLIHTNFPRTLKNRILAAIQHPAAQLQQNLDQLVDYLYQLYHNRFHVGEKVSLDLNYNYHQHSESTSTASSSSIYDAKVVRVFPPKSIRDLDKNSYDDLIHLQSVDRFPLDLEKCLDIDDPAAYLYTIQLIDNNDQSKSDQFGTSYMEVETKKLSRHTDTFSKALLKRFLQSILIPYSSTHPPLPRWAIHPDVSIPTVIPVPPIPVPSYQSILKNKQISSRVLQENSLLQIKNHNNCTKKRKKSSFQINHSAEVLLEDPSYQDHHAHHSTDLNQLRTQLSSKQKAQLTEQPLDPNNPDYSINASTPKKQQHQPPKKKKKTSDSTTALLNGHPLTINIQPLQHQDDPTLNMISTTTSTPITAIKETKKTIKYPIEDLDLDPFTIIDGRYLRRANPTPLKLPQKPQPTRQKLGRKFAQRLKIWSFVNIFKLNERRCRFEELEQSLDDLTASLVKIILSQTRLKYPTTRTQRFTSISVLPFFATHPAQECQVMDIDEREYWVRKGLRFVNVTKRLHAFVLATASSKRKNSRPMLEEDWVMGLVEIMCHRGGIERLGCMARMLKYLFSTDATLLTIDHTMDHDDEVVDPVNDPQKLLNKTKNEHSNNPQTSMTGFDGDSPLSSNLDDSLTVQESDLSGDEGQEKEEEDVEPEAGTETADEDGRRYGRSIRSQRNNPRQLRKTLMSRYADLPVDDKLNLMEFLCDLATESDQVRNYMEECDEKLTVVRREKADVNKEKRKVLEELARLESRRAEASLKTQPSSATELGSRTIPNESSPIARRVAAQQRQEPPSQPASAPPPSEKGLSNNEGLAHTERPDKDGKPRPAQIITPPYSRSMSHDSPTKSDSPQTRSQFKKAESTKPSAPFRPLETAVRTATLLTRQIKPPSASQSGDDPLGREKQELEGQLFEIGLRELMFQERFRQLIGVAKLKPLGMDRFFCKYWWFDGIGGLEIHAEDEHSHGASGQDEEKEDGAGKQQPETNWYAGCIFVSGPTVDEWDKISAAYGGHHHLLRRRFHEELGNVDLLHLPANKELALDLELKEQLIGVDEWGIYENEEQIDELFGWLNAKGVRENSLKVNLKDWKEYIYDGYHRRRSLHSSSSSQEQQQQQQDREGLTEDSVLDGNTLAELSPSVQPDQMDGLDGSSLNTEDDGGDHVSNI</sequence>
<feature type="compositionally biased region" description="Low complexity" evidence="4">
    <location>
        <begin position="1177"/>
        <end position="1188"/>
    </location>
</feature>
<dbReference type="STRING" id="200324.A0A2N5U216"/>
<proteinExistence type="predicted"/>
<feature type="region of interest" description="Disordered" evidence="4">
    <location>
        <begin position="663"/>
        <end position="755"/>
    </location>
</feature>
<evidence type="ECO:0000256" key="2">
    <source>
        <dbReference type="ARBA" id="ARBA00023242"/>
    </source>
</evidence>
<dbReference type="PROSITE" id="PS51136">
    <property type="entry name" value="WAC"/>
    <property type="match status" value="1"/>
</dbReference>
<evidence type="ECO:0000256" key="3">
    <source>
        <dbReference type="PROSITE-ProRule" id="PRU00475"/>
    </source>
</evidence>
<dbReference type="Proteomes" id="UP000235388">
    <property type="component" value="Unassembled WGS sequence"/>
</dbReference>
<dbReference type="Pfam" id="PF10537">
    <property type="entry name" value="WAC_Acf1_DNA_bd"/>
    <property type="match status" value="1"/>
</dbReference>
<feature type="region of interest" description="Disordered" evidence="4">
    <location>
        <begin position="828"/>
        <end position="976"/>
    </location>
</feature>
<dbReference type="Pfam" id="PF15613">
    <property type="entry name" value="WSD"/>
    <property type="match status" value="1"/>
</dbReference>
<feature type="compositionally biased region" description="Low complexity" evidence="4">
    <location>
        <begin position="694"/>
        <end position="707"/>
    </location>
</feature>
<comment type="caution">
    <text evidence="6">The sequence shown here is derived from an EMBL/GenBank/DDBJ whole genome shotgun (WGS) entry which is preliminary data.</text>
</comment>
<dbReference type="PANTHER" id="PTHR32075">
    <property type="entry name" value="ISWI CHROMATIN-REMODELING COMPLEX SUBUNIT YPL216W-RELATED"/>
    <property type="match status" value="1"/>
</dbReference>
<reference evidence="6 7" key="1">
    <citation type="submission" date="2017-11" db="EMBL/GenBank/DDBJ databases">
        <title>De novo assembly and phasing of dikaryotic genomes from two isolates of Puccinia coronata f. sp. avenae, the causal agent of oat crown rust.</title>
        <authorList>
            <person name="Miller M.E."/>
            <person name="Zhang Y."/>
            <person name="Omidvar V."/>
            <person name="Sperschneider J."/>
            <person name="Schwessinger B."/>
            <person name="Raley C."/>
            <person name="Palmer J.M."/>
            <person name="Garnica D."/>
            <person name="Upadhyaya N."/>
            <person name="Rathjen J."/>
            <person name="Taylor J.M."/>
            <person name="Park R.F."/>
            <person name="Dodds P.N."/>
            <person name="Hirsch C.D."/>
            <person name="Kianian S.F."/>
            <person name="Figueroa M."/>
        </authorList>
    </citation>
    <scope>NUCLEOTIDE SEQUENCE [LARGE SCALE GENOMIC DNA]</scope>
    <source>
        <strain evidence="6">12NC29</strain>
    </source>
</reference>
<keyword evidence="7" id="KW-1185">Reference proteome</keyword>
<evidence type="ECO:0000256" key="4">
    <source>
        <dbReference type="SAM" id="MobiDB-lite"/>
    </source>
</evidence>
<organism evidence="6 7">
    <name type="scientific">Puccinia coronata f. sp. avenae</name>
    <dbReference type="NCBI Taxonomy" id="200324"/>
    <lineage>
        <taxon>Eukaryota</taxon>
        <taxon>Fungi</taxon>
        <taxon>Dikarya</taxon>
        <taxon>Basidiomycota</taxon>
        <taxon>Pucciniomycotina</taxon>
        <taxon>Pucciniomycetes</taxon>
        <taxon>Pucciniales</taxon>
        <taxon>Pucciniaceae</taxon>
        <taxon>Puccinia</taxon>
    </lineage>
</organism>
<evidence type="ECO:0000256" key="1">
    <source>
        <dbReference type="ARBA" id="ARBA00004123"/>
    </source>
</evidence>
<feature type="compositionally biased region" description="Basic and acidic residues" evidence="4">
    <location>
        <begin position="890"/>
        <end position="901"/>
    </location>
</feature>
<protein>
    <recommendedName>
        <fullName evidence="5">WAC domain-containing protein</fullName>
    </recommendedName>
</protein>
<dbReference type="OrthoDB" id="2500702at2759"/>
<dbReference type="AlphaFoldDB" id="A0A2N5U216"/>
<dbReference type="GO" id="GO:0031509">
    <property type="term" value="P:subtelomeric heterochromatin formation"/>
    <property type="evidence" value="ECO:0007669"/>
    <property type="project" value="TreeGrafter"/>
</dbReference>
<feature type="region of interest" description="Disordered" evidence="4">
    <location>
        <begin position="1035"/>
        <end position="1057"/>
    </location>
</feature>
<feature type="compositionally biased region" description="Polar residues" evidence="4">
    <location>
        <begin position="361"/>
        <end position="371"/>
    </location>
</feature>
<feature type="region of interest" description="Disordered" evidence="4">
    <location>
        <begin position="1175"/>
        <end position="1238"/>
    </location>
</feature>
<feature type="domain" description="WAC" evidence="5">
    <location>
        <begin position="25"/>
        <end position="139"/>
    </location>
</feature>
<dbReference type="Pfam" id="PF15612">
    <property type="entry name" value="WHIM1"/>
    <property type="match status" value="1"/>
</dbReference>
<name>A0A2N5U216_9BASI</name>
<feature type="region of interest" description="Disordered" evidence="4">
    <location>
        <begin position="361"/>
        <end position="409"/>
    </location>
</feature>
<evidence type="ECO:0000313" key="7">
    <source>
        <dbReference type="Proteomes" id="UP000235388"/>
    </source>
</evidence>
<dbReference type="InterPro" id="IPR013136">
    <property type="entry name" value="WSTF_Acf1_Cbp146"/>
</dbReference>
<keyword evidence="2 3" id="KW-0539">Nucleus</keyword>
<dbReference type="PANTHER" id="PTHR32075:SF6">
    <property type="entry name" value="ISWI CHROMATIN-REMODELING COMPLEX SUBUNIT YPL216W-RELATED"/>
    <property type="match status" value="1"/>
</dbReference>
<evidence type="ECO:0000259" key="5">
    <source>
        <dbReference type="PROSITE" id="PS51136"/>
    </source>
</evidence>
<dbReference type="InterPro" id="IPR028941">
    <property type="entry name" value="WHIM2_dom"/>
</dbReference>
<feature type="compositionally biased region" description="Basic residues" evidence="4">
    <location>
        <begin position="390"/>
        <end position="401"/>
    </location>
</feature>
<feature type="compositionally biased region" description="Polar residues" evidence="4">
    <location>
        <begin position="835"/>
        <end position="854"/>
    </location>
</feature>